<organism evidence="2 3">
    <name type="scientific">Govanella unica</name>
    <dbReference type="NCBI Taxonomy" id="2975056"/>
    <lineage>
        <taxon>Bacteria</taxon>
        <taxon>Pseudomonadati</taxon>
        <taxon>Pseudomonadota</taxon>
        <taxon>Alphaproteobacteria</taxon>
        <taxon>Emcibacterales</taxon>
        <taxon>Govanellaceae</taxon>
        <taxon>Govanella</taxon>
    </lineage>
</organism>
<reference evidence="2" key="2">
    <citation type="journal article" date="2023" name="Syst. Appl. Microbiol.">
        <title>Govania unica gen. nov., sp. nov., a rare biosphere bacterium that represents a novel family in the class Alphaproteobacteria.</title>
        <authorList>
            <person name="Vandamme P."/>
            <person name="Peeters C."/>
            <person name="Hettiarachchi A."/>
            <person name="Cnockaert M."/>
            <person name="Carlier A."/>
        </authorList>
    </citation>
    <scope>NUCLEOTIDE SEQUENCE</scope>
    <source>
        <strain evidence="2">LMG 31809</strain>
    </source>
</reference>
<dbReference type="InterPro" id="IPR032710">
    <property type="entry name" value="NTF2-like_dom_sf"/>
</dbReference>
<comment type="caution">
    <text evidence="2">The sequence shown here is derived from an EMBL/GenBank/DDBJ whole genome shotgun (WGS) entry which is preliminary data.</text>
</comment>
<dbReference type="Pfam" id="PF14534">
    <property type="entry name" value="DUF4440"/>
    <property type="match status" value="1"/>
</dbReference>
<evidence type="ECO:0000313" key="3">
    <source>
        <dbReference type="Proteomes" id="UP001141619"/>
    </source>
</evidence>
<accession>A0A9X3TZ76</accession>
<protein>
    <submittedName>
        <fullName evidence="2">Nuclear transport factor 2 family protein</fullName>
    </submittedName>
</protein>
<dbReference type="SUPFAM" id="SSF54427">
    <property type="entry name" value="NTF2-like"/>
    <property type="match status" value="1"/>
</dbReference>
<name>A0A9X3TZ76_9PROT</name>
<dbReference type="Proteomes" id="UP001141619">
    <property type="component" value="Unassembled WGS sequence"/>
</dbReference>
<evidence type="ECO:0000259" key="1">
    <source>
        <dbReference type="Pfam" id="PF14534"/>
    </source>
</evidence>
<gene>
    <name evidence="2" type="ORF">NYP16_10805</name>
</gene>
<proteinExistence type="predicted"/>
<dbReference type="Gene3D" id="3.10.450.50">
    <property type="match status" value="1"/>
</dbReference>
<dbReference type="RefSeq" id="WP_274944143.1">
    <property type="nucleotide sequence ID" value="NZ_JANWOI010000003.1"/>
</dbReference>
<dbReference type="EMBL" id="JANWOI010000003">
    <property type="protein sequence ID" value="MDA5194440.1"/>
    <property type="molecule type" value="Genomic_DNA"/>
</dbReference>
<keyword evidence="3" id="KW-1185">Reference proteome</keyword>
<dbReference type="AlphaFoldDB" id="A0A9X3TZ76"/>
<dbReference type="InterPro" id="IPR027843">
    <property type="entry name" value="DUF4440"/>
</dbReference>
<evidence type="ECO:0000313" key="2">
    <source>
        <dbReference type="EMBL" id="MDA5194440.1"/>
    </source>
</evidence>
<feature type="domain" description="DUF4440" evidence="1">
    <location>
        <begin position="17"/>
        <end position="116"/>
    </location>
</feature>
<sequence>MSIAEDFKWTLEATEMAEAARCSAMIAGDGAVLRDIFAEDSTWIHSSGQLDAREAFIGKIESGASQYLTIERSEITVRIYESVAIVSGIATMNVLAGGEPRSLRNRFTNMWAVRAGRPVLVSAQSTKIG</sequence>
<reference evidence="2" key="1">
    <citation type="submission" date="2022-08" db="EMBL/GenBank/DDBJ databases">
        <authorList>
            <person name="Vandamme P."/>
            <person name="Hettiarachchi A."/>
            <person name="Peeters C."/>
            <person name="Cnockaert M."/>
            <person name="Carlier A."/>
        </authorList>
    </citation>
    <scope>NUCLEOTIDE SEQUENCE</scope>
    <source>
        <strain evidence="2">LMG 31809</strain>
    </source>
</reference>